<evidence type="ECO:0000256" key="1">
    <source>
        <dbReference type="SAM" id="MobiDB-lite"/>
    </source>
</evidence>
<sequence length="135" mass="14742">VTVKSSKKDPGTAAGEEGDDLPKEESWKTTLKTTVVSVEAGEFRGHKVSLWDLLHSQYIPEENRKELLELYQADELTLEQVKTVVTTIVTRAAAGEKAEPEAPEEGPRAEPEAPEEGPRAEPAATEAEPTPLHED</sequence>
<name>A0A850Y8S3_AEGCA</name>
<feature type="region of interest" description="Disordered" evidence="1">
    <location>
        <begin position="1"/>
        <end position="26"/>
    </location>
</feature>
<feature type="non-terminal residue" evidence="2">
    <location>
        <position position="135"/>
    </location>
</feature>
<keyword evidence="3" id="KW-1185">Reference proteome</keyword>
<comment type="caution">
    <text evidence="2">The sequence shown here is derived from an EMBL/GenBank/DDBJ whole genome shotgun (WGS) entry which is preliminary data.</text>
</comment>
<evidence type="ECO:0000313" key="3">
    <source>
        <dbReference type="Proteomes" id="UP000628412"/>
    </source>
</evidence>
<protein>
    <submittedName>
        <fullName evidence="2">EPIPL protein</fullName>
    </submittedName>
</protein>
<feature type="compositionally biased region" description="Basic and acidic residues" evidence="1">
    <location>
        <begin position="1"/>
        <end position="10"/>
    </location>
</feature>
<organism evidence="2 3">
    <name type="scientific">Aegithalos caudatus</name>
    <name type="common">Long-tailed tit</name>
    <name type="synonym">Acredula caudata</name>
    <dbReference type="NCBI Taxonomy" id="73327"/>
    <lineage>
        <taxon>Eukaryota</taxon>
        <taxon>Metazoa</taxon>
        <taxon>Chordata</taxon>
        <taxon>Craniata</taxon>
        <taxon>Vertebrata</taxon>
        <taxon>Euteleostomi</taxon>
        <taxon>Archelosauria</taxon>
        <taxon>Archosauria</taxon>
        <taxon>Dinosauria</taxon>
        <taxon>Saurischia</taxon>
        <taxon>Theropoda</taxon>
        <taxon>Coelurosauria</taxon>
        <taxon>Aves</taxon>
        <taxon>Neognathae</taxon>
        <taxon>Neoaves</taxon>
        <taxon>Telluraves</taxon>
        <taxon>Australaves</taxon>
        <taxon>Passeriformes</taxon>
        <taxon>Sylvioidea</taxon>
        <taxon>Aegithalidae</taxon>
        <taxon>Aegithalos</taxon>
    </lineage>
</organism>
<accession>A0A850Y8S3</accession>
<evidence type="ECO:0000313" key="2">
    <source>
        <dbReference type="EMBL" id="NWH92208.1"/>
    </source>
</evidence>
<dbReference type="AlphaFoldDB" id="A0A850Y8S3"/>
<reference evidence="2" key="1">
    <citation type="submission" date="2019-10" db="EMBL/GenBank/DDBJ databases">
        <title>Bird 10,000 Genomes (B10K) Project - Family phase.</title>
        <authorList>
            <person name="Zhang G."/>
        </authorList>
    </citation>
    <scope>NUCLEOTIDE SEQUENCE</scope>
    <source>
        <strain evidence="2">B10K-DU-002-10</strain>
        <tissue evidence="2">Muscle</tissue>
    </source>
</reference>
<dbReference type="Proteomes" id="UP000628412">
    <property type="component" value="Unassembled WGS sequence"/>
</dbReference>
<feature type="region of interest" description="Disordered" evidence="1">
    <location>
        <begin position="92"/>
        <end position="135"/>
    </location>
</feature>
<gene>
    <name evidence="2" type="primary">Eppk1</name>
    <name evidence="2" type="ORF">AEGCAU_R15025</name>
</gene>
<proteinExistence type="predicted"/>
<feature type="compositionally biased region" description="Low complexity" evidence="1">
    <location>
        <begin position="120"/>
        <end position="135"/>
    </location>
</feature>
<dbReference type="EMBL" id="WEIU01017237">
    <property type="protein sequence ID" value="NWH92208.1"/>
    <property type="molecule type" value="Genomic_DNA"/>
</dbReference>
<feature type="compositionally biased region" description="Basic and acidic residues" evidence="1">
    <location>
        <begin position="94"/>
        <end position="119"/>
    </location>
</feature>
<feature type="non-terminal residue" evidence="2">
    <location>
        <position position="1"/>
    </location>
</feature>